<reference evidence="2" key="1">
    <citation type="submission" date="2023-06" db="EMBL/GenBank/DDBJ databases">
        <title>Genome-scale phylogeny and comparative genomics of the fungal order Sordariales.</title>
        <authorList>
            <consortium name="Lawrence Berkeley National Laboratory"/>
            <person name="Hensen N."/>
            <person name="Bonometti L."/>
            <person name="Westerberg I."/>
            <person name="Brannstrom I.O."/>
            <person name="Guillou S."/>
            <person name="Cros-Aarteil S."/>
            <person name="Calhoun S."/>
            <person name="Haridas S."/>
            <person name="Kuo A."/>
            <person name="Mondo S."/>
            <person name="Pangilinan J."/>
            <person name="Riley R."/>
            <person name="Labutti K."/>
            <person name="Andreopoulos B."/>
            <person name="Lipzen A."/>
            <person name="Chen C."/>
            <person name="Yanf M."/>
            <person name="Daum C."/>
            <person name="Ng V."/>
            <person name="Clum A."/>
            <person name="Steindorff A."/>
            <person name="Ohm R."/>
            <person name="Martin F."/>
            <person name="Silar P."/>
            <person name="Natvig D."/>
            <person name="Lalanne C."/>
            <person name="Gautier V."/>
            <person name="Ament-Velasquez S.L."/>
            <person name="Kruys A."/>
            <person name="Hutchinson M.I."/>
            <person name="Powell A.J."/>
            <person name="Barry K."/>
            <person name="Miller A.N."/>
            <person name="Grigoriev I.V."/>
            <person name="Debuchy R."/>
            <person name="Gladieux P."/>
            <person name="Thoren M.H."/>
            <person name="Johannesson H."/>
        </authorList>
    </citation>
    <scope>NUCLEOTIDE SEQUENCE</scope>
    <source>
        <strain evidence="2">CBS 540.89</strain>
    </source>
</reference>
<keyword evidence="3" id="KW-1185">Reference proteome</keyword>
<evidence type="ECO:0000256" key="1">
    <source>
        <dbReference type="SAM" id="MobiDB-lite"/>
    </source>
</evidence>
<proteinExistence type="predicted"/>
<comment type="caution">
    <text evidence="2">The sequence shown here is derived from an EMBL/GenBank/DDBJ whole genome shotgun (WGS) entry which is preliminary data.</text>
</comment>
<gene>
    <name evidence="2" type="ORF">B0T21DRAFT_383780</name>
</gene>
<evidence type="ECO:0000313" key="3">
    <source>
        <dbReference type="Proteomes" id="UP001172159"/>
    </source>
</evidence>
<accession>A0AA40BKZ0</accession>
<sequence>MEMEKAQVEERLNALRQASYGFTGPWTAGGQEAQNLKVRPRQYRAILKRRRSGRPRTNRPPSQAAQSNHGHPPGPIIESPHHHCACEDCSEEPPNVSTNVQGDQAEWRFWQQLRRQSYGGRSAGGQTGNTQMEAQDSHQSPSDTSRPQSPPRQMHDLTIRTRPSSENISARNGQ</sequence>
<name>A0AA40BKZ0_9PEZI</name>
<protein>
    <submittedName>
        <fullName evidence="2">Uncharacterized protein</fullName>
    </submittedName>
</protein>
<feature type="region of interest" description="Disordered" evidence="1">
    <location>
        <begin position="21"/>
        <end position="174"/>
    </location>
</feature>
<feature type="compositionally biased region" description="Polar residues" evidence="1">
    <location>
        <begin position="128"/>
        <end position="147"/>
    </location>
</feature>
<evidence type="ECO:0000313" key="2">
    <source>
        <dbReference type="EMBL" id="KAK0736154.1"/>
    </source>
</evidence>
<dbReference type="Proteomes" id="UP001172159">
    <property type="component" value="Unassembled WGS sequence"/>
</dbReference>
<dbReference type="AlphaFoldDB" id="A0AA40BKZ0"/>
<organism evidence="2 3">
    <name type="scientific">Apiosordaria backusii</name>
    <dbReference type="NCBI Taxonomy" id="314023"/>
    <lineage>
        <taxon>Eukaryota</taxon>
        <taxon>Fungi</taxon>
        <taxon>Dikarya</taxon>
        <taxon>Ascomycota</taxon>
        <taxon>Pezizomycotina</taxon>
        <taxon>Sordariomycetes</taxon>
        <taxon>Sordariomycetidae</taxon>
        <taxon>Sordariales</taxon>
        <taxon>Lasiosphaeriaceae</taxon>
        <taxon>Apiosordaria</taxon>
    </lineage>
</organism>
<feature type="compositionally biased region" description="Basic residues" evidence="1">
    <location>
        <begin position="38"/>
        <end position="57"/>
    </location>
</feature>
<feature type="compositionally biased region" description="Polar residues" evidence="1">
    <location>
        <begin position="161"/>
        <end position="174"/>
    </location>
</feature>
<dbReference type="EMBL" id="JAUKTV010000006">
    <property type="protein sequence ID" value="KAK0736154.1"/>
    <property type="molecule type" value="Genomic_DNA"/>
</dbReference>